<proteinExistence type="predicted"/>
<reference evidence="2" key="1">
    <citation type="journal article" date="2020" name="Microbiol. Resour. Announc.">
        <title>Complete genome sequences of four natural Pseudomonas isolates that catabolize a wide range of aromatic compounds relevant to lignin valorization.</title>
        <authorList>
            <person name="Hatmaker E.A."/>
            <person name="Presley G."/>
            <person name="Cannon O."/>
            <person name="Guss A.M."/>
            <person name="Elkins J.G."/>
        </authorList>
    </citation>
    <scope>NUCLEOTIDE SEQUENCE [LARGE SCALE GENOMIC DNA]</scope>
    <source>
        <strain evidence="2">H1F5C</strain>
    </source>
</reference>
<accession>A0A7G8YJ56</accession>
<evidence type="ECO:0000313" key="2">
    <source>
        <dbReference type="Proteomes" id="UP000515277"/>
    </source>
</evidence>
<organism evidence="1 2">
    <name type="scientific">Pseudomonas protegens</name>
    <dbReference type="NCBI Taxonomy" id="380021"/>
    <lineage>
        <taxon>Bacteria</taxon>
        <taxon>Pseudomonadati</taxon>
        <taxon>Pseudomonadota</taxon>
        <taxon>Gammaproteobacteria</taxon>
        <taxon>Pseudomonadales</taxon>
        <taxon>Pseudomonadaceae</taxon>
        <taxon>Pseudomonas</taxon>
    </lineage>
</organism>
<evidence type="ECO:0000313" key="1">
    <source>
        <dbReference type="EMBL" id="QNH75706.1"/>
    </source>
</evidence>
<dbReference type="AlphaFoldDB" id="A0A7G8YJ56"/>
<name>A0A7G8YJ56_9PSED</name>
<dbReference type="Proteomes" id="UP000515277">
    <property type="component" value="Chromosome"/>
</dbReference>
<gene>
    <name evidence="1" type="ORF">GGI48_20640</name>
</gene>
<dbReference type="EMBL" id="CP060201">
    <property type="protein sequence ID" value="QNH75706.1"/>
    <property type="molecule type" value="Genomic_DNA"/>
</dbReference>
<protein>
    <submittedName>
        <fullName evidence="1">Uncharacterized protein</fullName>
    </submittedName>
</protein>
<sequence>MDDSLLPELEYIGVLIDGIRWHWDYLNTPYAPLGFEPAPFYLPWLINLMGESLKDDEFFRRAALKNPALMPFPITGFVRVLRDLSHEQLPDSGDQPLVRAGIKRMAARTAHDLAEKASVGPLSEAELNALGWHLTTLVALGSDSLKAALLSLQVKGGVKSGESRRAENADRDRAICDAGKRLIAEGRAVRSLAGIISDTAAAEGLSAKQVRTILRVGGVVPASSKKREVN</sequence>
<dbReference type="RefSeq" id="WP_179599838.1">
    <property type="nucleotide sequence ID" value="NZ_CP060201.1"/>
</dbReference>